<keyword evidence="3" id="KW-1185">Reference proteome</keyword>
<evidence type="ECO:0000313" key="2">
    <source>
        <dbReference type="EMBL" id="MPC11098.1"/>
    </source>
</evidence>
<dbReference type="Proteomes" id="UP000324222">
    <property type="component" value="Unassembled WGS sequence"/>
</dbReference>
<sequence length="65" mass="7367">MPCLETLHSFPQPSQCEASIQNRQQGPSRARRSPKVTGGCVPLAANNDPWKVLRRCWRHEGLTRL</sequence>
<evidence type="ECO:0000313" key="3">
    <source>
        <dbReference type="Proteomes" id="UP000324222"/>
    </source>
</evidence>
<proteinExistence type="predicted"/>
<comment type="caution">
    <text evidence="2">The sequence shown here is derived from an EMBL/GenBank/DDBJ whole genome shotgun (WGS) entry which is preliminary data.</text>
</comment>
<evidence type="ECO:0000256" key="1">
    <source>
        <dbReference type="SAM" id="MobiDB-lite"/>
    </source>
</evidence>
<dbReference type="AlphaFoldDB" id="A0A5B7CPK9"/>
<name>A0A5B7CPK9_PORTR</name>
<organism evidence="2 3">
    <name type="scientific">Portunus trituberculatus</name>
    <name type="common">Swimming crab</name>
    <name type="synonym">Neptunus trituberculatus</name>
    <dbReference type="NCBI Taxonomy" id="210409"/>
    <lineage>
        <taxon>Eukaryota</taxon>
        <taxon>Metazoa</taxon>
        <taxon>Ecdysozoa</taxon>
        <taxon>Arthropoda</taxon>
        <taxon>Crustacea</taxon>
        <taxon>Multicrustacea</taxon>
        <taxon>Malacostraca</taxon>
        <taxon>Eumalacostraca</taxon>
        <taxon>Eucarida</taxon>
        <taxon>Decapoda</taxon>
        <taxon>Pleocyemata</taxon>
        <taxon>Brachyura</taxon>
        <taxon>Eubrachyura</taxon>
        <taxon>Portunoidea</taxon>
        <taxon>Portunidae</taxon>
        <taxon>Portuninae</taxon>
        <taxon>Portunus</taxon>
    </lineage>
</organism>
<gene>
    <name evidence="2" type="ORF">E2C01_003751</name>
</gene>
<protein>
    <submittedName>
        <fullName evidence="2">Uncharacterized protein</fullName>
    </submittedName>
</protein>
<reference evidence="2 3" key="1">
    <citation type="submission" date="2019-05" db="EMBL/GenBank/DDBJ databases">
        <title>Another draft genome of Portunus trituberculatus and its Hox gene families provides insights of decapod evolution.</title>
        <authorList>
            <person name="Jeong J.-H."/>
            <person name="Song I."/>
            <person name="Kim S."/>
            <person name="Choi T."/>
            <person name="Kim D."/>
            <person name="Ryu S."/>
            <person name="Kim W."/>
        </authorList>
    </citation>
    <scope>NUCLEOTIDE SEQUENCE [LARGE SCALE GENOMIC DNA]</scope>
    <source>
        <tissue evidence="2">Muscle</tissue>
    </source>
</reference>
<dbReference type="EMBL" id="VSRR010000144">
    <property type="protein sequence ID" value="MPC11098.1"/>
    <property type="molecule type" value="Genomic_DNA"/>
</dbReference>
<feature type="region of interest" description="Disordered" evidence="1">
    <location>
        <begin position="14"/>
        <end position="37"/>
    </location>
</feature>
<feature type="compositionally biased region" description="Polar residues" evidence="1">
    <location>
        <begin position="14"/>
        <end position="27"/>
    </location>
</feature>
<accession>A0A5B7CPK9</accession>